<dbReference type="OrthoDB" id="7798282at2"/>
<dbReference type="AlphaFoldDB" id="A0A2R8BFP7"/>
<feature type="region of interest" description="Disordered" evidence="1">
    <location>
        <begin position="494"/>
        <end position="577"/>
    </location>
</feature>
<feature type="compositionally biased region" description="Acidic residues" evidence="1">
    <location>
        <begin position="416"/>
        <end position="429"/>
    </location>
</feature>
<evidence type="ECO:0000256" key="1">
    <source>
        <dbReference type="SAM" id="MobiDB-lite"/>
    </source>
</evidence>
<protein>
    <recommendedName>
        <fullName evidence="4">Lipoprotein</fullName>
    </recommendedName>
</protein>
<dbReference type="EMBL" id="OMOR01000001">
    <property type="protein sequence ID" value="SPH21909.1"/>
    <property type="molecule type" value="Genomic_DNA"/>
</dbReference>
<proteinExistence type="predicted"/>
<gene>
    <name evidence="2" type="ORF">ASD8599_02659</name>
</gene>
<dbReference type="PROSITE" id="PS51257">
    <property type="entry name" value="PROKAR_LIPOPROTEIN"/>
    <property type="match status" value="1"/>
</dbReference>
<evidence type="ECO:0000313" key="3">
    <source>
        <dbReference type="Proteomes" id="UP000244880"/>
    </source>
</evidence>
<feature type="compositionally biased region" description="Low complexity" evidence="1">
    <location>
        <begin position="106"/>
        <end position="115"/>
    </location>
</feature>
<accession>A0A2R8BFP7</accession>
<feature type="region of interest" description="Disordered" evidence="1">
    <location>
        <begin position="360"/>
        <end position="399"/>
    </location>
</feature>
<feature type="region of interest" description="Disordered" evidence="1">
    <location>
        <begin position="284"/>
        <end position="326"/>
    </location>
</feature>
<evidence type="ECO:0000313" key="2">
    <source>
        <dbReference type="EMBL" id="SPH21909.1"/>
    </source>
</evidence>
<feature type="compositionally biased region" description="Acidic residues" evidence="1">
    <location>
        <begin position="311"/>
        <end position="326"/>
    </location>
</feature>
<feature type="region of interest" description="Disordered" evidence="1">
    <location>
        <begin position="91"/>
        <end position="118"/>
    </location>
</feature>
<reference evidence="2 3" key="1">
    <citation type="submission" date="2018-03" db="EMBL/GenBank/DDBJ databases">
        <authorList>
            <person name="Keele B.F."/>
        </authorList>
    </citation>
    <scope>NUCLEOTIDE SEQUENCE [LARGE SCALE GENOMIC DNA]</scope>
    <source>
        <strain evidence="2 3">CECT 8599</strain>
    </source>
</reference>
<dbReference type="RefSeq" id="WP_108828929.1">
    <property type="nucleotide sequence ID" value="NZ_OMOR01000001.1"/>
</dbReference>
<organism evidence="2 3">
    <name type="scientific">Ascidiaceihabitans donghaensis</name>
    <dbReference type="NCBI Taxonomy" id="1510460"/>
    <lineage>
        <taxon>Bacteria</taxon>
        <taxon>Pseudomonadati</taxon>
        <taxon>Pseudomonadota</taxon>
        <taxon>Alphaproteobacteria</taxon>
        <taxon>Rhodobacterales</taxon>
        <taxon>Paracoccaceae</taxon>
        <taxon>Ascidiaceihabitans</taxon>
    </lineage>
</organism>
<dbReference type="Proteomes" id="UP000244880">
    <property type="component" value="Unassembled WGS sequence"/>
</dbReference>
<name>A0A2R8BFP7_9RHOB</name>
<sequence length="772" mass="82222">MMSNNKILTVSYGTFSCTLEGFDDSFGTMKAIAEYFRDLASDDRYFGAEPPIPDAEMLARIAEKEISRRVEAREDKGKIVLSATDPVAIADSDTSSTHAPHDSTADADAVQAAEEQAQELRADEMRAQEMRAQADAVQAQIEAKRLADESAAAEAQRAADAQAEADAETARVEAEAVARQAEQDQIDDEAARTAHDAEVLAATQIDVSADEAEDDTTPPARDLAAELPEADAFFAQSNVEDADDANFEDLGDAGIDKAPVVAGIVPHADSIAAKLERIRAVVSSAETSSDDDDDYSEDEHAEAGVVSDTPEAADVDGGLEYDGADDDDIQVDATASEDDDIVGDALADIEAALAADEMAAVSAPDAQMPDTQAEDAFDQVAETKTETTQTASDDLDGDDDISAILAGLESSFDANEVAETDADDDDDLDAMLNDTMGAVTDASDNIFDAESEDGTQAQDEIVQAPNEAAQPRRVARVIKVKRADLEKAIAEGELEEVEEDLGPSSLSPEDEDDLMRELAQVEAETAPSEDVVSDLDIAPDAPVEPQADIAAESNPDEDVSRLMAQTDAEMDDAEGAQNREAFAHLRAAVAAQKADGGLVAEDSEKQEVAYRTDLAEAVKPRRPSANGGSRSERPDTTPRPAPLKLVAEQRVDTPQTDLRGPVRPRRVASTPEIASGDADSFADYASELGAVKLPDLLEAAASYMSFIEGRDQFSRPQLMNKVRQVEKEEFSREDGLRSFGQLLRAGKIEKIKGGRFAVTGDIGYRPDARAAG</sequence>
<feature type="region of interest" description="Disordered" evidence="1">
    <location>
        <begin position="412"/>
        <end position="431"/>
    </location>
</feature>
<feature type="compositionally biased region" description="Acidic residues" evidence="1">
    <location>
        <begin position="288"/>
        <end position="300"/>
    </location>
</feature>
<feature type="region of interest" description="Disordered" evidence="1">
    <location>
        <begin position="611"/>
        <end position="678"/>
    </location>
</feature>
<feature type="region of interest" description="Disordered" evidence="1">
    <location>
        <begin position="164"/>
        <end position="183"/>
    </location>
</feature>
<evidence type="ECO:0008006" key="4">
    <source>
        <dbReference type="Google" id="ProtNLM"/>
    </source>
</evidence>
<keyword evidence="3" id="KW-1185">Reference proteome</keyword>